<organism evidence="1 2">
    <name type="scientific">Nitrospira defluvii</name>
    <dbReference type="NCBI Taxonomy" id="330214"/>
    <lineage>
        <taxon>Bacteria</taxon>
        <taxon>Pseudomonadati</taxon>
        <taxon>Nitrospirota</taxon>
        <taxon>Nitrospiria</taxon>
        <taxon>Nitrospirales</taxon>
        <taxon>Nitrospiraceae</taxon>
        <taxon>Nitrospira</taxon>
    </lineage>
</organism>
<keyword evidence="2" id="KW-1185">Reference proteome</keyword>
<proteinExistence type="predicted"/>
<accession>A0ABM8RAY6</accession>
<evidence type="ECO:0008006" key="3">
    <source>
        <dbReference type="Google" id="ProtNLM"/>
    </source>
</evidence>
<reference evidence="1 2" key="1">
    <citation type="submission" date="2021-02" db="EMBL/GenBank/DDBJ databases">
        <authorList>
            <person name="Han P."/>
        </authorList>
    </citation>
    <scope>NUCLEOTIDE SEQUENCE [LARGE SCALE GENOMIC DNA]</scope>
    <source>
        <strain evidence="1">Candidatus Nitrospira sp. ZN2</strain>
    </source>
</reference>
<sequence>MAVRKPWLLFVFCCHFQAILPGSNSSRLGPRFISHRPCGDPVRASLPCRLTFMRWIVGLLMVLLSGCQGVSLFERPGENEPPSNMSLWERYQHCRTTTDPLELFRMIEYFEGVKLSGAEPPSWMKGWGDHVTKQPVRISIDPQALGVACTLRAAEVMVAAERLTEARTLYERVLTRYSGPAWTYYAGLAKKALLRLSDSSPATVAFIPDRFAPH</sequence>
<comment type="caution">
    <text evidence="1">The sequence shown here is derived from an EMBL/GenBank/DDBJ whole genome shotgun (WGS) entry which is preliminary data.</text>
</comment>
<gene>
    <name evidence="1" type="ORF">NSPZN2_150053</name>
</gene>
<protein>
    <recommendedName>
        <fullName evidence="3">Lipoprotein</fullName>
    </recommendedName>
</protein>
<evidence type="ECO:0000313" key="2">
    <source>
        <dbReference type="Proteomes" id="UP000675880"/>
    </source>
</evidence>
<dbReference type="EMBL" id="CAJNBJ010000007">
    <property type="protein sequence ID" value="CAE6742598.1"/>
    <property type="molecule type" value="Genomic_DNA"/>
</dbReference>
<evidence type="ECO:0000313" key="1">
    <source>
        <dbReference type="EMBL" id="CAE6742598.1"/>
    </source>
</evidence>
<name>A0ABM8RAY6_9BACT</name>
<dbReference type="Proteomes" id="UP000675880">
    <property type="component" value="Unassembled WGS sequence"/>
</dbReference>